<proteinExistence type="predicted"/>
<dbReference type="AlphaFoldDB" id="A0A367WTF8"/>
<name>A0A367WTF8_9PROT</name>
<protein>
    <recommendedName>
        <fullName evidence="3">DUF2750 domain-containing protein</fullName>
    </recommendedName>
</protein>
<evidence type="ECO:0008006" key="3">
    <source>
        <dbReference type="Google" id="ProtNLM"/>
    </source>
</evidence>
<comment type="caution">
    <text evidence="1">The sequence shown here is derived from an EMBL/GenBank/DDBJ whole genome shotgun (WGS) entry which is preliminary data.</text>
</comment>
<evidence type="ECO:0000313" key="1">
    <source>
        <dbReference type="EMBL" id="RCK44677.1"/>
    </source>
</evidence>
<dbReference type="RefSeq" id="WP_114098833.1">
    <property type="nucleotide sequence ID" value="NZ_JPWI01000009.1"/>
</dbReference>
<organism evidence="1 2">
    <name type="scientific">Thalassospira profundimaris</name>
    <dbReference type="NCBI Taxonomy" id="502049"/>
    <lineage>
        <taxon>Bacteria</taxon>
        <taxon>Pseudomonadati</taxon>
        <taxon>Pseudomonadota</taxon>
        <taxon>Alphaproteobacteria</taxon>
        <taxon>Rhodospirillales</taxon>
        <taxon>Thalassospiraceae</taxon>
        <taxon>Thalassospira</taxon>
    </lineage>
</organism>
<dbReference type="OrthoDB" id="2936081at2"/>
<accession>A0A367WTF8</accession>
<sequence>MSDVASEHPNDNRYREFLQEVGKWEGLWGLFHHGWLLHTHEGQTFCPLFATRDAAQRWGASIRTNHVAGAITLVDVIEHLIPDWQSQNIMAGICPTPALGPVLIRPDKLSAYLLGALKAAMTVQFGRKS</sequence>
<dbReference type="Pfam" id="PF11042">
    <property type="entry name" value="DUF2750"/>
    <property type="match status" value="1"/>
</dbReference>
<evidence type="ECO:0000313" key="2">
    <source>
        <dbReference type="Proteomes" id="UP000252255"/>
    </source>
</evidence>
<gene>
    <name evidence="1" type="ORF">TH30_15030</name>
</gene>
<dbReference type="Proteomes" id="UP000252255">
    <property type="component" value="Unassembled WGS sequence"/>
</dbReference>
<dbReference type="InterPro" id="IPR021284">
    <property type="entry name" value="DUF2750"/>
</dbReference>
<dbReference type="EMBL" id="JPWI01000009">
    <property type="protein sequence ID" value="RCK44677.1"/>
    <property type="molecule type" value="Genomic_DNA"/>
</dbReference>
<reference evidence="1 2" key="1">
    <citation type="submission" date="2014-07" db="EMBL/GenBank/DDBJ databases">
        <title>Draft genome sequence of Thalassospira profundimaris PR54-5.</title>
        <authorList>
            <person name="Lai Q."/>
            <person name="Shao Z."/>
        </authorList>
    </citation>
    <scope>NUCLEOTIDE SEQUENCE [LARGE SCALE GENOMIC DNA]</scope>
    <source>
        <strain evidence="1 2">PR54-5</strain>
    </source>
</reference>